<reference evidence="4 5" key="1">
    <citation type="submission" date="2020-08" db="EMBL/GenBank/DDBJ databases">
        <title>Genomic Encyclopedia of Type Strains, Phase IV (KMG-IV): sequencing the most valuable type-strain genomes for metagenomic binning, comparative biology and taxonomic classification.</title>
        <authorList>
            <person name="Goeker M."/>
        </authorList>
    </citation>
    <scope>NUCLEOTIDE SEQUENCE [LARGE SCALE GENOMIC DNA]</scope>
    <source>
        <strain evidence="4 5">DSM 10368</strain>
    </source>
</reference>
<accession>A0ABR6HHN7</accession>
<feature type="domain" description="Amidase" evidence="3">
    <location>
        <begin position="23"/>
        <end position="438"/>
    </location>
</feature>
<comment type="caution">
    <text evidence="4">The sequence shown here is derived from an EMBL/GenBank/DDBJ whole genome shotgun (WGS) entry which is preliminary data.</text>
</comment>
<dbReference type="GO" id="GO:0050567">
    <property type="term" value="F:glutaminyl-tRNA synthase (glutamine-hydrolyzing) activity"/>
    <property type="evidence" value="ECO:0007669"/>
    <property type="project" value="UniProtKB-EC"/>
</dbReference>
<dbReference type="PANTHER" id="PTHR11895">
    <property type="entry name" value="TRANSAMIDASE"/>
    <property type="match status" value="1"/>
</dbReference>
<dbReference type="Proteomes" id="UP000577697">
    <property type="component" value="Unassembled WGS sequence"/>
</dbReference>
<dbReference type="RefSeq" id="WP_067968956.1">
    <property type="nucleotide sequence ID" value="NZ_CP015007.1"/>
</dbReference>
<proteinExistence type="predicted"/>
<protein>
    <recommendedName>
        <fullName evidence="2">Indoleacetamide hydrolase</fullName>
    </recommendedName>
</protein>
<evidence type="ECO:0000256" key="2">
    <source>
        <dbReference type="ARBA" id="ARBA00021874"/>
    </source>
</evidence>
<dbReference type="NCBIfam" id="NF005460">
    <property type="entry name" value="PRK07056.1"/>
    <property type="match status" value="1"/>
</dbReference>
<evidence type="ECO:0000313" key="5">
    <source>
        <dbReference type="Proteomes" id="UP000577697"/>
    </source>
</evidence>
<dbReference type="InterPro" id="IPR000120">
    <property type="entry name" value="Amidase"/>
</dbReference>
<dbReference type="SUPFAM" id="SSF75304">
    <property type="entry name" value="Amidase signature (AS) enzymes"/>
    <property type="match status" value="1"/>
</dbReference>
<sequence length="453" mass="48311">MQTKTIAQLIHDLHTHAVSARHLVEQALSRIDDTAGEGTRTFMTIWRDRARDLADHIDRHELWRDERLPLCGIPLSVKDVFDVAGEITRAGSIAREDQPVATADAEAVSRLRNAGAILIGRTTMSEFAFSGIGLNHHFGTPRNPWDRLTGRIPGGSSSGSAVSVADGMCTGSLASDTGGSVRAPAALCGVTGFKPTASRVLLDGVFPRSYSLDTVGPIAGTVTCCAYINAVLSARRLAPSAASVEAVEGLRLGVIEGDPVENLAPEVAQAFSAALSRLSQKGARLSSFAMPEIEKIRRVTSSGGISPPEAFAIHRDLIATRPDLIDPIFLARLRKGGEVRAADYIDALRQRSAIMADVHARTQSFDAILMPTCPVVAPQISDVQHPEEFEAMSTLILQNCGFANFLDRPALSVPIHQPAAAPVGMMLIGQHGHDDELLRLGVSVEAALSGHRL</sequence>
<dbReference type="Pfam" id="PF01425">
    <property type="entry name" value="Amidase"/>
    <property type="match status" value="1"/>
</dbReference>
<gene>
    <name evidence="4" type="ORF">FHS67_006415</name>
</gene>
<evidence type="ECO:0000259" key="3">
    <source>
        <dbReference type="Pfam" id="PF01425"/>
    </source>
</evidence>
<dbReference type="EMBL" id="JACICB010000041">
    <property type="protein sequence ID" value="MBB3710055.1"/>
    <property type="molecule type" value="Genomic_DNA"/>
</dbReference>
<dbReference type="InterPro" id="IPR020556">
    <property type="entry name" value="Amidase_CS"/>
</dbReference>
<comment type="function">
    <text evidence="1">Hydrolyzes indole-3-acetamide (IAM) into indole-3-acetic acid (IAA).</text>
</comment>
<keyword evidence="4" id="KW-0436">Ligase</keyword>
<organism evidence="4 5">
    <name type="scientific">Aminobacter aminovorans</name>
    <name type="common">Chelatobacter heintzii</name>
    <dbReference type="NCBI Taxonomy" id="83263"/>
    <lineage>
        <taxon>Bacteria</taxon>
        <taxon>Pseudomonadati</taxon>
        <taxon>Pseudomonadota</taxon>
        <taxon>Alphaproteobacteria</taxon>
        <taxon>Hyphomicrobiales</taxon>
        <taxon>Phyllobacteriaceae</taxon>
        <taxon>Aminobacter</taxon>
    </lineage>
</organism>
<name>A0ABR6HHN7_AMIAI</name>
<dbReference type="InterPro" id="IPR036928">
    <property type="entry name" value="AS_sf"/>
</dbReference>
<dbReference type="InterPro" id="IPR023631">
    <property type="entry name" value="Amidase_dom"/>
</dbReference>
<dbReference type="PANTHER" id="PTHR11895:SF176">
    <property type="entry name" value="AMIDASE AMID-RELATED"/>
    <property type="match status" value="1"/>
</dbReference>
<dbReference type="Gene3D" id="3.90.1300.10">
    <property type="entry name" value="Amidase signature (AS) domain"/>
    <property type="match status" value="1"/>
</dbReference>
<dbReference type="GO" id="GO:0050566">
    <property type="term" value="F:asparaginyl-tRNA synthase (glutamine-hydrolyzing) activity"/>
    <property type="evidence" value="ECO:0007669"/>
    <property type="project" value="UniProtKB-EC"/>
</dbReference>
<evidence type="ECO:0000256" key="1">
    <source>
        <dbReference type="ARBA" id="ARBA00003871"/>
    </source>
</evidence>
<evidence type="ECO:0000313" key="4">
    <source>
        <dbReference type="EMBL" id="MBB3710055.1"/>
    </source>
</evidence>
<dbReference type="PROSITE" id="PS00571">
    <property type="entry name" value="AMIDASES"/>
    <property type="match status" value="1"/>
</dbReference>
<keyword evidence="5" id="KW-1185">Reference proteome</keyword>